<sequence>MIRVTTGLPKKIEIAPRNEPMQKLIPHMRPEHTSISQNVDIQEPKKGLTEKKQINPSAPAVIPCILRFLRP</sequence>
<dbReference type="AlphaFoldDB" id="A0A8R1ELY0"/>
<dbReference type="Proteomes" id="UP000005237">
    <property type="component" value="Unassembled WGS sequence"/>
</dbReference>
<reference evidence="1" key="2">
    <citation type="submission" date="2022-06" db="UniProtKB">
        <authorList>
            <consortium name="EnsemblMetazoa"/>
        </authorList>
    </citation>
    <scope>IDENTIFICATION</scope>
    <source>
        <strain evidence="1">DF5081</strain>
    </source>
</reference>
<reference evidence="2" key="1">
    <citation type="submission" date="2010-08" db="EMBL/GenBank/DDBJ databases">
        <authorList>
            <consortium name="Caenorhabditis japonica Sequencing Consortium"/>
            <person name="Wilson R.K."/>
        </authorList>
    </citation>
    <scope>NUCLEOTIDE SEQUENCE [LARGE SCALE GENOMIC DNA]</scope>
    <source>
        <strain evidence="2">DF5081</strain>
    </source>
</reference>
<organism evidence="1 2">
    <name type="scientific">Caenorhabditis japonica</name>
    <dbReference type="NCBI Taxonomy" id="281687"/>
    <lineage>
        <taxon>Eukaryota</taxon>
        <taxon>Metazoa</taxon>
        <taxon>Ecdysozoa</taxon>
        <taxon>Nematoda</taxon>
        <taxon>Chromadorea</taxon>
        <taxon>Rhabditida</taxon>
        <taxon>Rhabditina</taxon>
        <taxon>Rhabditomorpha</taxon>
        <taxon>Rhabditoidea</taxon>
        <taxon>Rhabditidae</taxon>
        <taxon>Peloderinae</taxon>
        <taxon>Caenorhabditis</taxon>
    </lineage>
</organism>
<keyword evidence="2" id="KW-1185">Reference proteome</keyword>
<proteinExistence type="predicted"/>
<protein>
    <submittedName>
        <fullName evidence="1">Uncharacterized protein</fullName>
    </submittedName>
</protein>
<name>A0A8R1ELY0_CAEJA</name>
<accession>A0A8R1ELY0</accession>
<evidence type="ECO:0000313" key="1">
    <source>
        <dbReference type="EnsemblMetazoa" id="CJA36328b.1"/>
    </source>
</evidence>
<evidence type="ECO:0000313" key="2">
    <source>
        <dbReference type="Proteomes" id="UP000005237"/>
    </source>
</evidence>
<dbReference type="EnsemblMetazoa" id="CJA36328b.1">
    <property type="protein sequence ID" value="CJA36328b.1"/>
    <property type="gene ID" value="WBGene00212175"/>
</dbReference>